<dbReference type="AlphaFoldDB" id="A0A2S6HM42"/>
<dbReference type="Gene3D" id="3.40.225.10">
    <property type="entry name" value="Class II aldolase/adducin N-terminal domain"/>
    <property type="match status" value="1"/>
</dbReference>
<dbReference type="InterPro" id="IPR036409">
    <property type="entry name" value="Aldolase_II/adducin_N_sf"/>
</dbReference>
<gene>
    <name evidence="4" type="ORF">BXY41_115115</name>
</gene>
<dbReference type="Proteomes" id="UP000237749">
    <property type="component" value="Unassembled WGS sequence"/>
</dbReference>
<dbReference type="InterPro" id="IPR001303">
    <property type="entry name" value="Aldolase_II/adducin_N"/>
</dbReference>
<dbReference type="SMART" id="SM01007">
    <property type="entry name" value="Aldolase_II"/>
    <property type="match status" value="1"/>
</dbReference>
<proteinExistence type="predicted"/>
<dbReference type="SUPFAM" id="SSF53639">
    <property type="entry name" value="AraD/HMP-PK domain-like"/>
    <property type="match status" value="1"/>
</dbReference>
<evidence type="ECO:0000256" key="2">
    <source>
        <dbReference type="ARBA" id="ARBA00023239"/>
    </source>
</evidence>
<dbReference type="Pfam" id="PF00596">
    <property type="entry name" value="Aldolase_II"/>
    <property type="match status" value="1"/>
</dbReference>
<dbReference type="GO" id="GO:0005829">
    <property type="term" value="C:cytosol"/>
    <property type="evidence" value="ECO:0007669"/>
    <property type="project" value="TreeGrafter"/>
</dbReference>
<dbReference type="OrthoDB" id="9794581at2"/>
<dbReference type="EMBL" id="PTJA01000015">
    <property type="protein sequence ID" value="PPK78441.1"/>
    <property type="molecule type" value="Genomic_DNA"/>
</dbReference>
<feature type="domain" description="Class II aldolase/adducin N-terminal" evidence="3">
    <location>
        <begin position="17"/>
        <end position="193"/>
    </location>
</feature>
<dbReference type="PANTHER" id="PTHR22789:SF0">
    <property type="entry name" value="3-OXO-TETRONATE 4-PHOSPHATE DECARBOXYLASE-RELATED"/>
    <property type="match status" value="1"/>
</dbReference>
<name>A0A2S6HM42_9FIRM</name>
<protein>
    <submittedName>
        <fullName evidence="4">L-fuculose-phosphate aldolase</fullName>
    </submittedName>
</protein>
<dbReference type="GO" id="GO:0016832">
    <property type="term" value="F:aldehyde-lyase activity"/>
    <property type="evidence" value="ECO:0007669"/>
    <property type="project" value="TreeGrafter"/>
</dbReference>
<accession>A0A2S6HM42</accession>
<evidence type="ECO:0000313" key="5">
    <source>
        <dbReference type="Proteomes" id="UP000237749"/>
    </source>
</evidence>
<dbReference type="InterPro" id="IPR050197">
    <property type="entry name" value="Aldolase_class_II_sugar_metab"/>
</dbReference>
<dbReference type="GO" id="GO:0046872">
    <property type="term" value="F:metal ion binding"/>
    <property type="evidence" value="ECO:0007669"/>
    <property type="project" value="UniProtKB-KW"/>
</dbReference>
<dbReference type="RefSeq" id="WP_104439178.1">
    <property type="nucleotide sequence ID" value="NZ_PTJA01000015.1"/>
</dbReference>
<dbReference type="GO" id="GO:0019323">
    <property type="term" value="P:pentose catabolic process"/>
    <property type="evidence" value="ECO:0007669"/>
    <property type="project" value="TreeGrafter"/>
</dbReference>
<sequence length="326" mass="35296">MMTVQGVKYMSDFEAKKAILDIGKRMYDKGFVASNDGNISCKVGPNTIWTTPTGVSKGFMKQDMLVKMDLNGRVLMGNSKPSSEVKMHLRVYQENPDVQAVTHAHPLVATSFAIAGISLDAAVLTEAVLGLGSIPIAKYATPGTEEVPDSIAPFVNTHNGVLLANHGALTWGKDIFQAFYRLESIEYYATILMYTGNIIGRQNVLSCDQVNKLLDIRQKLGITAGGIPPCSLQETNMRDVITSSDIRPSWPASPIQAPLNPPVHELKGVTPLVKPGQSSPLKEGGCSCGISSIPKETAEKKDTEHLSKAKDEIIAEVVRRVMGQFN</sequence>
<evidence type="ECO:0000313" key="4">
    <source>
        <dbReference type="EMBL" id="PPK78441.1"/>
    </source>
</evidence>
<comment type="caution">
    <text evidence="4">The sequence shown here is derived from an EMBL/GenBank/DDBJ whole genome shotgun (WGS) entry which is preliminary data.</text>
</comment>
<dbReference type="PANTHER" id="PTHR22789">
    <property type="entry name" value="FUCULOSE PHOSPHATE ALDOLASE"/>
    <property type="match status" value="1"/>
</dbReference>
<reference evidence="4 5" key="1">
    <citation type="submission" date="2018-02" db="EMBL/GenBank/DDBJ databases">
        <title>Genomic Encyclopedia of Archaeal and Bacterial Type Strains, Phase II (KMG-II): from individual species to whole genera.</title>
        <authorList>
            <person name="Goeker M."/>
        </authorList>
    </citation>
    <scope>NUCLEOTIDE SEQUENCE [LARGE SCALE GENOMIC DNA]</scope>
    <source>
        <strain evidence="4 5">DSM 3808</strain>
    </source>
</reference>
<evidence type="ECO:0000256" key="1">
    <source>
        <dbReference type="ARBA" id="ARBA00022723"/>
    </source>
</evidence>
<keyword evidence="1" id="KW-0479">Metal-binding</keyword>
<keyword evidence="5" id="KW-1185">Reference proteome</keyword>
<organism evidence="4 5">
    <name type="scientific">Lacrimispora xylanisolvens</name>
    <dbReference type="NCBI Taxonomy" id="384636"/>
    <lineage>
        <taxon>Bacteria</taxon>
        <taxon>Bacillati</taxon>
        <taxon>Bacillota</taxon>
        <taxon>Clostridia</taxon>
        <taxon>Lachnospirales</taxon>
        <taxon>Lachnospiraceae</taxon>
        <taxon>Lacrimispora</taxon>
    </lineage>
</organism>
<evidence type="ECO:0000259" key="3">
    <source>
        <dbReference type="SMART" id="SM01007"/>
    </source>
</evidence>
<keyword evidence="2" id="KW-0456">Lyase</keyword>